<protein>
    <recommendedName>
        <fullName evidence="3">K Homology domain-containing protein</fullName>
    </recommendedName>
</protein>
<dbReference type="AlphaFoldDB" id="A0AAV6IBT8"/>
<dbReference type="EMBL" id="JACTNZ010000011">
    <property type="protein sequence ID" value="KAG5526081.1"/>
    <property type="molecule type" value="Genomic_DNA"/>
</dbReference>
<comment type="caution">
    <text evidence="4">The sequence shown here is derived from an EMBL/GenBank/DDBJ whole genome shotgun (WGS) entry which is preliminary data.</text>
</comment>
<evidence type="ECO:0000259" key="3">
    <source>
        <dbReference type="Pfam" id="PF00013"/>
    </source>
</evidence>
<dbReference type="PROSITE" id="PS50084">
    <property type="entry name" value="KH_TYPE_1"/>
    <property type="match status" value="1"/>
</dbReference>
<reference evidence="4" key="1">
    <citation type="submission" date="2020-08" db="EMBL/GenBank/DDBJ databases">
        <title>Plant Genome Project.</title>
        <authorList>
            <person name="Zhang R.-G."/>
        </authorList>
    </citation>
    <scope>NUCLEOTIDE SEQUENCE</scope>
    <source>
        <strain evidence="4">WSP0</strain>
        <tissue evidence="4">Leaf</tissue>
    </source>
</reference>
<evidence type="ECO:0000313" key="5">
    <source>
        <dbReference type="Proteomes" id="UP000823749"/>
    </source>
</evidence>
<dbReference type="InterPro" id="IPR036612">
    <property type="entry name" value="KH_dom_type_1_sf"/>
</dbReference>
<name>A0AAV6IBT8_9ERIC</name>
<keyword evidence="5" id="KW-1185">Reference proteome</keyword>
<sequence length="98" mass="11249">MHSPSLSAGAVIGKKGNVAEKIRKETGCRISVLSSVKSPHSEEIIEVCIFHIFFWYYSLWIGLLNSTRGQCVCKLNFAPAFYLFDQFLIEHTKLRRER</sequence>
<dbReference type="SUPFAM" id="SSF54791">
    <property type="entry name" value="Eukaryotic type KH-domain (KH-domain type I)"/>
    <property type="match status" value="1"/>
</dbReference>
<evidence type="ECO:0000256" key="1">
    <source>
        <dbReference type="PROSITE-ProRule" id="PRU00117"/>
    </source>
</evidence>
<evidence type="ECO:0000313" key="4">
    <source>
        <dbReference type="EMBL" id="KAG5526081.1"/>
    </source>
</evidence>
<proteinExistence type="predicted"/>
<keyword evidence="1" id="KW-0694">RNA-binding</keyword>
<gene>
    <name evidence="4" type="ORF">RHGRI_032394</name>
</gene>
<keyword evidence="2" id="KW-1133">Transmembrane helix</keyword>
<dbReference type="GO" id="GO:0003723">
    <property type="term" value="F:RNA binding"/>
    <property type="evidence" value="ECO:0007669"/>
    <property type="project" value="UniProtKB-UniRule"/>
</dbReference>
<dbReference type="Proteomes" id="UP000823749">
    <property type="component" value="Chromosome 11"/>
</dbReference>
<feature type="transmembrane region" description="Helical" evidence="2">
    <location>
        <begin position="44"/>
        <end position="64"/>
    </location>
</feature>
<feature type="domain" description="K Homology" evidence="3">
    <location>
        <begin position="3"/>
        <end position="47"/>
    </location>
</feature>
<keyword evidence="2" id="KW-0812">Transmembrane</keyword>
<keyword evidence="2" id="KW-0472">Membrane</keyword>
<evidence type="ECO:0000256" key="2">
    <source>
        <dbReference type="SAM" id="Phobius"/>
    </source>
</evidence>
<dbReference type="InterPro" id="IPR004088">
    <property type="entry name" value="KH_dom_type_1"/>
</dbReference>
<organism evidence="4 5">
    <name type="scientific">Rhododendron griersonianum</name>
    <dbReference type="NCBI Taxonomy" id="479676"/>
    <lineage>
        <taxon>Eukaryota</taxon>
        <taxon>Viridiplantae</taxon>
        <taxon>Streptophyta</taxon>
        <taxon>Embryophyta</taxon>
        <taxon>Tracheophyta</taxon>
        <taxon>Spermatophyta</taxon>
        <taxon>Magnoliopsida</taxon>
        <taxon>eudicotyledons</taxon>
        <taxon>Gunneridae</taxon>
        <taxon>Pentapetalae</taxon>
        <taxon>asterids</taxon>
        <taxon>Ericales</taxon>
        <taxon>Ericaceae</taxon>
        <taxon>Ericoideae</taxon>
        <taxon>Rhodoreae</taxon>
        <taxon>Rhododendron</taxon>
    </lineage>
</organism>
<dbReference type="Gene3D" id="3.30.1370.10">
    <property type="entry name" value="K Homology domain, type 1"/>
    <property type="match status" value="1"/>
</dbReference>
<accession>A0AAV6IBT8</accession>
<dbReference type="Pfam" id="PF00013">
    <property type="entry name" value="KH_1"/>
    <property type="match status" value="1"/>
</dbReference>